<dbReference type="Pfam" id="PF14316">
    <property type="entry name" value="DUF4381"/>
    <property type="match status" value="1"/>
</dbReference>
<dbReference type="Proteomes" id="UP000636949">
    <property type="component" value="Unassembled WGS sequence"/>
</dbReference>
<reference evidence="2" key="1">
    <citation type="journal article" date="2014" name="Int. J. Syst. Evol. Microbiol.">
        <title>Complete genome sequence of Corynebacterium casei LMG S-19264T (=DSM 44701T), isolated from a smear-ripened cheese.</title>
        <authorList>
            <consortium name="US DOE Joint Genome Institute (JGI-PGF)"/>
            <person name="Walter F."/>
            <person name="Albersmeier A."/>
            <person name="Kalinowski J."/>
            <person name="Ruckert C."/>
        </authorList>
    </citation>
    <scope>NUCLEOTIDE SEQUENCE</scope>
    <source>
        <strain evidence="2">CGMCC 1.15758</strain>
    </source>
</reference>
<keyword evidence="3" id="KW-1185">Reference proteome</keyword>
<evidence type="ECO:0000256" key="1">
    <source>
        <dbReference type="SAM" id="Phobius"/>
    </source>
</evidence>
<gene>
    <name evidence="2" type="ORF">GCM10010995_00700</name>
</gene>
<comment type="caution">
    <text evidence="2">The sequence shown here is derived from an EMBL/GenBank/DDBJ whole genome shotgun (WGS) entry which is preliminary data.</text>
</comment>
<sequence>MATDVLAGLKDIHLPPAVSIWPLAVGWYILAVVVLVVIALMIWFLAKKIKAHRHKQAIISLFDTTVQTTQSERPQALISEISTFLKRVIMQELKADNAHLYFGEDWLKFLDQQLKTDDFSKGDGRLLLDSYRLKEVSIDERQALIILTKKWLRKVL</sequence>
<feature type="transmembrane region" description="Helical" evidence="1">
    <location>
        <begin position="20"/>
        <end position="46"/>
    </location>
</feature>
<protein>
    <recommendedName>
        <fullName evidence="4">DUF4381 domain-containing protein</fullName>
    </recommendedName>
</protein>
<evidence type="ECO:0008006" key="4">
    <source>
        <dbReference type="Google" id="ProtNLM"/>
    </source>
</evidence>
<name>A0A8J3E641_9GAMM</name>
<keyword evidence="1" id="KW-1133">Transmembrane helix</keyword>
<dbReference type="EMBL" id="BMJS01000001">
    <property type="protein sequence ID" value="GGF87181.1"/>
    <property type="molecule type" value="Genomic_DNA"/>
</dbReference>
<evidence type="ECO:0000313" key="2">
    <source>
        <dbReference type="EMBL" id="GGF87181.1"/>
    </source>
</evidence>
<dbReference type="InterPro" id="IPR025489">
    <property type="entry name" value="DUF4381"/>
</dbReference>
<dbReference type="RefSeq" id="WP_117001316.1">
    <property type="nucleotide sequence ID" value="NZ_BMJS01000001.1"/>
</dbReference>
<accession>A0A8J3E641</accession>
<organism evidence="2 3">
    <name type="scientific">Cysteiniphilum litorale</name>
    <dbReference type="NCBI Taxonomy" id="2056700"/>
    <lineage>
        <taxon>Bacteria</taxon>
        <taxon>Pseudomonadati</taxon>
        <taxon>Pseudomonadota</taxon>
        <taxon>Gammaproteobacteria</taxon>
        <taxon>Thiotrichales</taxon>
        <taxon>Fastidiosibacteraceae</taxon>
        <taxon>Cysteiniphilum</taxon>
    </lineage>
</organism>
<keyword evidence="1" id="KW-0472">Membrane</keyword>
<dbReference type="AlphaFoldDB" id="A0A8J3E641"/>
<evidence type="ECO:0000313" key="3">
    <source>
        <dbReference type="Proteomes" id="UP000636949"/>
    </source>
</evidence>
<dbReference type="OrthoDB" id="283083at2"/>
<keyword evidence="1" id="KW-0812">Transmembrane</keyword>
<proteinExistence type="predicted"/>
<reference evidence="2" key="2">
    <citation type="submission" date="2020-09" db="EMBL/GenBank/DDBJ databases">
        <authorList>
            <person name="Sun Q."/>
            <person name="Zhou Y."/>
        </authorList>
    </citation>
    <scope>NUCLEOTIDE SEQUENCE</scope>
    <source>
        <strain evidence="2">CGMCC 1.15758</strain>
    </source>
</reference>